<protein>
    <submittedName>
        <fullName evidence="3">Ovule protein</fullName>
    </submittedName>
</protein>
<keyword evidence="1" id="KW-1133">Transmembrane helix</keyword>
<keyword evidence="1" id="KW-0812">Transmembrane</keyword>
<reference evidence="2" key="2">
    <citation type="submission" date="2014-05" db="EMBL/GenBank/DDBJ databases">
        <title>The genome and life-stage specific transcriptomes of Globodera pallida elucidate key aspects of plant parasitism by a cyst nematode.</title>
        <authorList>
            <person name="Cotton J.A."/>
            <person name="Lilley C.J."/>
            <person name="Jones L.M."/>
            <person name="Kikuchi T."/>
            <person name="Reid A.J."/>
            <person name="Thorpe P."/>
            <person name="Tsai I.J."/>
            <person name="Beasley H."/>
            <person name="Blok V."/>
            <person name="Cock P.J.A."/>
            <person name="Van den Akker S.E."/>
            <person name="Holroyd N."/>
            <person name="Hunt M."/>
            <person name="Mantelin S."/>
            <person name="Naghra H."/>
            <person name="Pain A."/>
            <person name="Palomares-Rius J.E."/>
            <person name="Zarowiecki M."/>
            <person name="Berriman M."/>
            <person name="Jones J.T."/>
            <person name="Urwin P.E."/>
        </authorList>
    </citation>
    <scope>NUCLEOTIDE SEQUENCE [LARGE SCALE GENOMIC DNA]</scope>
    <source>
        <strain evidence="2">Lindley</strain>
    </source>
</reference>
<evidence type="ECO:0000313" key="2">
    <source>
        <dbReference type="Proteomes" id="UP000050741"/>
    </source>
</evidence>
<organism evidence="2 3">
    <name type="scientific">Globodera pallida</name>
    <name type="common">Potato cyst nematode worm</name>
    <name type="synonym">Heterodera pallida</name>
    <dbReference type="NCBI Taxonomy" id="36090"/>
    <lineage>
        <taxon>Eukaryota</taxon>
        <taxon>Metazoa</taxon>
        <taxon>Ecdysozoa</taxon>
        <taxon>Nematoda</taxon>
        <taxon>Chromadorea</taxon>
        <taxon>Rhabditida</taxon>
        <taxon>Tylenchina</taxon>
        <taxon>Tylenchomorpha</taxon>
        <taxon>Tylenchoidea</taxon>
        <taxon>Heteroderidae</taxon>
        <taxon>Heteroderinae</taxon>
        <taxon>Globodera</taxon>
    </lineage>
</organism>
<evidence type="ECO:0000256" key="1">
    <source>
        <dbReference type="SAM" id="Phobius"/>
    </source>
</evidence>
<dbReference type="Proteomes" id="UP000050741">
    <property type="component" value="Unassembled WGS sequence"/>
</dbReference>
<reference evidence="2" key="1">
    <citation type="submission" date="2013-12" db="EMBL/GenBank/DDBJ databases">
        <authorList>
            <person name="Aslett M."/>
        </authorList>
    </citation>
    <scope>NUCLEOTIDE SEQUENCE [LARGE SCALE GENOMIC DNA]</scope>
    <source>
        <strain evidence="2">Lindley</strain>
    </source>
</reference>
<feature type="transmembrane region" description="Helical" evidence="1">
    <location>
        <begin position="112"/>
        <end position="135"/>
    </location>
</feature>
<dbReference type="WBParaSite" id="GPLIN_000847300">
    <property type="protein sequence ID" value="GPLIN_000847300"/>
    <property type="gene ID" value="GPLIN_000847300"/>
</dbReference>
<feature type="transmembrane region" description="Helical" evidence="1">
    <location>
        <begin position="63"/>
        <end position="86"/>
    </location>
</feature>
<dbReference type="AlphaFoldDB" id="A0A183C6H7"/>
<proteinExistence type="predicted"/>
<accession>A0A183C6H7</accession>
<sequence>MFGKNNTLKSKIMASKIKECLTITITPAISHLISSAQLVVVLDKWREVCLEHKILNIWAHRNLVMTIQFIMIIIWAHRNMAIHFIMLDLHKLFLVNRLPDKSCICETLMDAWLLYILFLHLISITILHLISITILQRNRAYIMILL</sequence>
<evidence type="ECO:0000313" key="3">
    <source>
        <dbReference type="WBParaSite" id="GPLIN_000847300"/>
    </source>
</evidence>
<keyword evidence="1" id="KW-0472">Membrane</keyword>
<keyword evidence="2" id="KW-1185">Reference proteome</keyword>
<name>A0A183C6H7_GLOPA</name>
<reference evidence="3" key="3">
    <citation type="submission" date="2016-06" db="UniProtKB">
        <authorList>
            <consortium name="WormBaseParasite"/>
        </authorList>
    </citation>
    <scope>IDENTIFICATION</scope>
</reference>